<sequence length="446" mass="51745">MNGSYSDKFNVWGIGLLLTNWLISVGAVVVILFSAQFISKVFLPAVVLACQFVLMRRARAGRDSKKGYCYVLPFLMSRVLFVTVIIMVAINIYYMGFIPDEKFADGSVNRSIPYITILIVAPVSSAVMLWAMYRGHHLSYCYQCRATYGLPAERGFIGRVFNNESHYQLRLLTIVSIIATVYSWTYYLVRYSNANMNSADKFYFNYIPLIFYLFSGAYMVMHYWSLFAFYQKNIVADTGSDESNTLVRFILICGDSVFLSEKKTNSGEFEPGKEVFDTPFVQKYYFRQHLGEQDAYGIFSKMIGRDVKFELRFLYENQNINGNSNIFHFLCQIDRRSAIEHAGVGGTWYGQAQMGRLFDARMVDVMLAGEIRRVSQMANAYKAYDSNGKRLYQVRHYRPSFTFKELMHLDVDFNDPTWLFVAEDNEDSRFFKIRRFFKKYVGGFDM</sequence>
<keyword evidence="2" id="KW-1185">Reference proteome</keyword>
<name>A0AC61S4Q1_9BACT</name>
<dbReference type="EMBL" id="SSTG01000083">
    <property type="protein sequence ID" value="THG49022.1"/>
    <property type="molecule type" value="Genomic_DNA"/>
</dbReference>
<organism evidence="1 2">
    <name type="scientific">Muribaculum caecicola</name>
    <dbReference type="NCBI Taxonomy" id="3038144"/>
    <lineage>
        <taxon>Bacteria</taxon>
        <taxon>Pseudomonadati</taxon>
        <taxon>Bacteroidota</taxon>
        <taxon>Bacteroidia</taxon>
        <taxon>Bacteroidales</taxon>
        <taxon>Muribaculaceae</taxon>
        <taxon>Muribaculum</taxon>
    </lineage>
</organism>
<evidence type="ECO:0000313" key="1">
    <source>
        <dbReference type="EMBL" id="THG49022.1"/>
    </source>
</evidence>
<reference evidence="1" key="1">
    <citation type="submission" date="2019-04" db="EMBL/GenBank/DDBJ databases">
        <title>Microbes associate with the intestines of laboratory mice.</title>
        <authorList>
            <person name="Navarre W."/>
            <person name="Wong E."/>
            <person name="Huang K.C."/>
            <person name="Tropini C."/>
            <person name="Ng K."/>
            <person name="Yu B."/>
        </authorList>
    </citation>
    <scope>NUCLEOTIDE SEQUENCE</scope>
    <source>
        <strain evidence="1">NM86_A22</strain>
    </source>
</reference>
<dbReference type="Proteomes" id="UP000305401">
    <property type="component" value="Unassembled WGS sequence"/>
</dbReference>
<gene>
    <name evidence="1" type="ORF">E5990_07145</name>
</gene>
<evidence type="ECO:0000313" key="2">
    <source>
        <dbReference type="Proteomes" id="UP000305401"/>
    </source>
</evidence>
<protein>
    <submittedName>
        <fullName evidence="1">Uncharacterized protein</fullName>
    </submittedName>
</protein>
<comment type="caution">
    <text evidence="1">The sequence shown here is derived from an EMBL/GenBank/DDBJ whole genome shotgun (WGS) entry which is preliminary data.</text>
</comment>
<proteinExistence type="predicted"/>
<accession>A0AC61S4Q1</accession>